<feature type="transmembrane region" description="Helical" evidence="6">
    <location>
        <begin position="143"/>
        <end position="165"/>
    </location>
</feature>
<dbReference type="InterPro" id="IPR005829">
    <property type="entry name" value="Sugar_transporter_CS"/>
</dbReference>
<reference evidence="8" key="1">
    <citation type="journal article" date="2015" name="Nature">
        <title>Complex archaea that bridge the gap between prokaryotes and eukaryotes.</title>
        <authorList>
            <person name="Spang A."/>
            <person name="Saw J.H."/>
            <person name="Jorgensen S.L."/>
            <person name="Zaremba-Niedzwiedzka K."/>
            <person name="Martijn J."/>
            <person name="Lind A.E."/>
            <person name="van Eijk R."/>
            <person name="Schleper C."/>
            <person name="Guy L."/>
            <person name="Ettema T.J."/>
        </authorList>
    </citation>
    <scope>NUCLEOTIDE SEQUENCE</scope>
</reference>
<accession>A0A0F9LR72</accession>
<feature type="transmembrane region" description="Helical" evidence="6">
    <location>
        <begin position="171"/>
        <end position="191"/>
    </location>
</feature>
<protein>
    <recommendedName>
        <fullName evidence="7">Major facilitator superfamily (MFS) profile domain-containing protein</fullName>
    </recommendedName>
</protein>
<feature type="transmembrane region" description="Helical" evidence="6">
    <location>
        <begin position="50"/>
        <end position="71"/>
    </location>
</feature>
<feature type="transmembrane region" description="Helical" evidence="6">
    <location>
        <begin position="361"/>
        <end position="380"/>
    </location>
</feature>
<dbReference type="AlphaFoldDB" id="A0A0F9LR72"/>
<gene>
    <name evidence="8" type="ORF">LCGC14_1476900</name>
</gene>
<dbReference type="EMBL" id="LAZR01010453">
    <property type="protein sequence ID" value="KKM66865.1"/>
    <property type="molecule type" value="Genomic_DNA"/>
</dbReference>
<evidence type="ECO:0000256" key="2">
    <source>
        <dbReference type="ARBA" id="ARBA00022475"/>
    </source>
</evidence>
<feature type="transmembrane region" description="Helical" evidence="6">
    <location>
        <begin position="83"/>
        <end position="100"/>
    </location>
</feature>
<dbReference type="PANTHER" id="PTHR43124">
    <property type="entry name" value="PURINE EFFLUX PUMP PBUE"/>
    <property type="match status" value="1"/>
</dbReference>
<dbReference type="GO" id="GO:0005886">
    <property type="term" value="C:plasma membrane"/>
    <property type="evidence" value="ECO:0007669"/>
    <property type="project" value="UniProtKB-SubCell"/>
</dbReference>
<feature type="transmembrane region" description="Helical" evidence="6">
    <location>
        <begin position="261"/>
        <end position="280"/>
    </location>
</feature>
<dbReference type="PANTHER" id="PTHR43124:SF3">
    <property type="entry name" value="CHLORAMPHENICOL EFFLUX PUMP RV0191"/>
    <property type="match status" value="1"/>
</dbReference>
<keyword evidence="2" id="KW-1003">Cell membrane</keyword>
<feature type="transmembrane region" description="Helical" evidence="6">
    <location>
        <begin position="106"/>
        <end position="131"/>
    </location>
</feature>
<dbReference type="GO" id="GO:0022857">
    <property type="term" value="F:transmembrane transporter activity"/>
    <property type="evidence" value="ECO:0007669"/>
    <property type="project" value="InterPro"/>
</dbReference>
<keyword evidence="3 6" id="KW-0812">Transmembrane</keyword>
<keyword evidence="4 6" id="KW-1133">Transmembrane helix</keyword>
<dbReference type="InterPro" id="IPR020846">
    <property type="entry name" value="MFS_dom"/>
</dbReference>
<evidence type="ECO:0000313" key="8">
    <source>
        <dbReference type="EMBL" id="KKM66865.1"/>
    </source>
</evidence>
<keyword evidence="5 6" id="KW-0472">Membrane</keyword>
<evidence type="ECO:0000256" key="5">
    <source>
        <dbReference type="ARBA" id="ARBA00023136"/>
    </source>
</evidence>
<dbReference type="Pfam" id="PF07690">
    <property type="entry name" value="MFS_1"/>
    <property type="match status" value="1"/>
</dbReference>
<evidence type="ECO:0000259" key="7">
    <source>
        <dbReference type="PROSITE" id="PS50850"/>
    </source>
</evidence>
<feature type="transmembrane region" description="Helical" evidence="6">
    <location>
        <begin position="320"/>
        <end position="340"/>
    </location>
</feature>
<dbReference type="PROSITE" id="PS00216">
    <property type="entry name" value="SUGAR_TRANSPORT_1"/>
    <property type="match status" value="1"/>
</dbReference>
<feature type="transmembrane region" description="Helical" evidence="6">
    <location>
        <begin position="227"/>
        <end position="249"/>
    </location>
</feature>
<dbReference type="PROSITE" id="PS50850">
    <property type="entry name" value="MFS"/>
    <property type="match status" value="1"/>
</dbReference>
<sequence>MIEHRNSEDIERVKRKNLLALFFINLIHGTGFGMFNVIFQPFILDLTGSIMITGILVTVGAIIQFLPMPLVGKLSDRFGRKKLMLSSMPFYVFGLILLTISNSITLIFLVTGMLLFFFGTILNNLSSLILVSENSNKSKGLMYGLILFSFFGGTILGSFFVLIGAAFDTRFFFLIFIGILIAEWFITLIFISEKYQLDKSPKITSIKPNELDQGIWKKLFKNPKSRAILIFFTLDLFVYNIALSIYSGGLKDFYLITREELALITIVFNTSNMIFQIPGGHIADKIGTKKSLILSQFFGLIFFAINILAYFMWAGGSTELLFPALLISHIPFAMSVCTFIPSEQISLTSLDETRKAESYGIVGFMRGIGFIPTGFIGGFLVESVHYVAPLIISFFGIFFEIWYLSKYFHD</sequence>
<comment type="caution">
    <text evidence="8">The sequence shown here is derived from an EMBL/GenBank/DDBJ whole genome shotgun (WGS) entry which is preliminary data.</text>
</comment>
<evidence type="ECO:0000256" key="6">
    <source>
        <dbReference type="SAM" id="Phobius"/>
    </source>
</evidence>
<dbReference type="InterPro" id="IPR050189">
    <property type="entry name" value="MFS_Efflux_Transporters"/>
</dbReference>
<name>A0A0F9LR72_9ZZZZ</name>
<proteinExistence type="predicted"/>
<feature type="domain" description="Major facilitator superfamily (MFS) profile" evidence="7">
    <location>
        <begin position="17"/>
        <end position="410"/>
    </location>
</feature>
<dbReference type="InterPro" id="IPR036259">
    <property type="entry name" value="MFS_trans_sf"/>
</dbReference>
<feature type="transmembrane region" description="Helical" evidence="6">
    <location>
        <begin position="292"/>
        <end position="314"/>
    </location>
</feature>
<dbReference type="Gene3D" id="1.20.1250.20">
    <property type="entry name" value="MFS general substrate transporter like domains"/>
    <property type="match status" value="2"/>
</dbReference>
<feature type="transmembrane region" description="Helical" evidence="6">
    <location>
        <begin position="386"/>
        <end position="404"/>
    </location>
</feature>
<dbReference type="SUPFAM" id="SSF103473">
    <property type="entry name" value="MFS general substrate transporter"/>
    <property type="match status" value="1"/>
</dbReference>
<comment type="subcellular location">
    <subcellularLocation>
        <location evidence="1">Cell membrane</location>
        <topology evidence="1">Multi-pass membrane protein</topology>
    </subcellularLocation>
</comment>
<evidence type="ECO:0000256" key="3">
    <source>
        <dbReference type="ARBA" id="ARBA00022692"/>
    </source>
</evidence>
<evidence type="ECO:0000256" key="4">
    <source>
        <dbReference type="ARBA" id="ARBA00022989"/>
    </source>
</evidence>
<dbReference type="InterPro" id="IPR011701">
    <property type="entry name" value="MFS"/>
</dbReference>
<evidence type="ECO:0000256" key="1">
    <source>
        <dbReference type="ARBA" id="ARBA00004651"/>
    </source>
</evidence>
<feature type="transmembrane region" description="Helical" evidence="6">
    <location>
        <begin position="21"/>
        <end position="44"/>
    </location>
</feature>
<organism evidence="8">
    <name type="scientific">marine sediment metagenome</name>
    <dbReference type="NCBI Taxonomy" id="412755"/>
    <lineage>
        <taxon>unclassified sequences</taxon>
        <taxon>metagenomes</taxon>
        <taxon>ecological metagenomes</taxon>
    </lineage>
</organism>